<comment type="caution">
    <text evidence="3">The sequence shown here is derived from an EMBL/GenBank/DDBJ whole genome shotgun (WGS) entry which is preliminary data.</text>
</comment>
<feature type="chain" id="PRO_5005550559" evidence="2">
    <location>
        <begin position="21"/>
        <end position="617"/>
    </location>
</feature>
<gene>
    <name evidence="3" type="ORF">PSTG_03227</name>
</gene>
<proteinExistence type="predicted"/>
<evidence type="ECO:0000313" key="3">
    <source>
        <dbReference type="EMBL" id="KNF03706.1"/>
    </source>
</evidence>
<feature type="compositionally biased region" description="Basic and acidic residues" evidence="1">
    <location>
        <begin position="190"/>
        <end position="199"/>
    </location>
</feature>
<organism evidence="3 4">
    <name type="scientific">Puccinia striiformis f. sp. tritici PST-78</name>
    <dbReference type="NCBI Taxonomy" id="1165861"/>
    <lineage>
        <taxon>Eukaryota</taxon>
        <taxon>Fungi</taxon>
        <taxon>Dikarya</taxon>
        <taxon>Basidiomycota</taxon>
        <taxon>Pucciniomycotina</taxon>
        <taxon>Pucciniomycetes</taxon>
        <taxon>Pucciniales</taxon>
        <taxon>Pucciniaceae</taxon>
        <taxon>Puccinia</taxon>
    </lineage>
</organism>
<evidence type="ECO:0000313" key="4">
    <source>
        <dbReference type="Proteomes" id="UP000054564"/>
    </source>
</evidence>
<feature type="signal peptide" evidence="2">
    <location>
        <begin position="1"/>
        <end position="20"/>
    </location>
</feature>
<accession>A0A0L0VWQ7</accession>
<sequence>MAIRYHLVLLIVSCLKITQCVEIPSGFRPGKGIASFNLGAKSTCTVKSGEVPPYDAAITMAGMESHVQHTAKELDSEQYIAEILNPARKSGLARDQVENPDSGEGRTARVHLIDQDFKSLRAGLNRVIHEIQEEISTLGREVGGRRSEQKKEELRRTMEIAQKMDHIHEKLLEPTRNQIFKLQGKELTDTATHQDDHMTESQPSKVIGDANTGSSDKMQENSENNHTARTSKEKSLKRNPLQNRMDRLSNDLLADMEKCLEASLPMNEAPAFTMTYRIGFETVGFMYKHELTTQKGFESFFAKDAISYHHCYTMLSHYTQDPTFKWLPMDMKSILHSWDSEIDRNVFEALDINNQRRFALFFITEANLIPRLFPGYNPEFSICFEKLMEILRRGLIPWSRMEELVASKFPTVEEPIKSARALSKEILQNFERIDIFEKPGKRNIELGVLFQFFEFFEENYPTIWEMFFPNKNPSYKKYKLTSQSMQFIREIENIGIYLIKYFPQTNLKELKIQKEFNRNKWFDFHKTTNRKNLFTPLEELELISSHIEKIDSTHQESMLFILNGDPVNSYCQHEYVRHRITALHQTIEDLKKKTYSNTGIIGRFPWLKIKNKTKCSG</sequence>
<reference evidence="4" key="1">
    <citation type="submission" date="2014-03" db="EMBL/GenBank/DDBJ databases">
        <title>The Genome Sequence of Puccinia striiformis f. sp. tritici PST-78.</title>
        <authorList>
            <consortium name="The Broad Institute Genome Sequencing Platform"/>
            <person name="Cuomo C."/>
            <person name="Hulbert S."/>
            <person name="Chen X."/>
            <person name="Walker B."/>
            <person name="Young S.K."/>
            <person name="Zeng Q."/>
            <person name="Gargeya S."/>
            <person name="Fitzgerald M."/>
            <person name="Haas B."/>
            <person name="Abouelleil A."/>
            <person name="Alvarado L."/>
            <person name="Arachchi H.M."/>
            <person name="Berlin A.M."/>
            <person name="Chapman S.B."/>
            <person name="Goldberg J."/>
            <person name="Griggs A."/>
            <person name="Gujja S."/>
            <person name="Hansen M."/>
            <person name="Howarth C."/>
            <person name="Imamovic A."/>
            <person name="Larimer J."/>
            <person name="McCowan C."/>
            <person name="Montmayeur A."/>
            <person name="Murphy C."/>
            <person name="Neiman D."/>
            <person name="Pearson M."/>
            <person name="Priest M."/>
            <person name="Roberts A."/>
            <person name="Saif S."/>
            <person name="Shea T."/>
            <person name="Sisk P."/>
            <person name="Sykes S."/>
            <person name="Wortman J."/>
            <person name="Nusbaum C."/>
            <person name="Birren B."/>
        </authorList>
    </citation>
    <scope>NUCLEOTIDE SEQUENCE [LARGE SCALE GENOMIC DNA]</scope>
    <source>
        <strain evidence="4">race PST-78</strain>
    </source>
</reference>
<feature type="compositionally biased region" description="Polar residues" evidence="1">
    <location>
        <begin position="211"/>
        <end position="228"/>
    </location>
</feature>
<keyword evidence="2" id="KW-0732">Signal</keyword>
<feature type="region of interest" description="Disordered" evidence="1">
    <location>
        <begin position="190"/>
        <end position="244"/>
    </location>
</feature>
<name>A0A0L0VWQ7_9BASI</name>
<evidence type="ECO:0000256" key="2">
    <source>
        <dbReference type="SAM" id="SignalP"/>
    </source>
</evidence>
<dbReference type="Proteomes" id="UP000054564">
    <property type="component" value="Unassembled WGS sequence"/>
</dbReference>
<dbReference type="OrthoDB" id="10678373at2759"/>
<keyword evidence="4" id="KW-1185">Reference proteome</keyword>
<dbReference type="AlphaFoldDB" id="A0A0L0VWQ7"/>
<dbReference type="EMBL" id="AJIL01000016">
    <property type="protein sequence ID" value="KNF03706.1"/>
    <property type="molecule type" value="Genomic_DNA"/>
</dbReference>
<protein>
    <submittedName>
        <fullName evidence="3">Uncharacterized protein</fullName>
    </submittedName>
</protein>
<evidence type="ECO:0000256" key="1">
    <source>
        <dbReference type="SAM" id="MobiDB-lite"/>
    </source>
</evidence>